<comment type="caution">
    <text evidence="5">The sequence shown here is derived from an EMBL/GenBank/DDBJ whole genome shotgun (WGS) entry which is preliminary data.</text>
</comment>
<keyword evidence="4" id="KW-1015">Disulfide bond</keyword>
<reference evidence="5 6" key="1">
    <citation type="submission" date="2017-06" db="EMBL/GenBank/DDBJ databases">
        <title>Ant-infecting Ophiocordyceps genomes reveal a high diversity of potential behavioral manipulation genes and a possible major role for enterotoxins.</title>
        <authorList>
            <person name="De Bekker C."/>
            <person name="Evans H.C."/>
            <person name="Brachmann A."/>
            <person name="Hughes D.P."/>
        </authorList>
    </citation>
    <scope>NUCLEOTIDE SEQUENCE [LARGE SCALE GENOMIC DNA]</scope>
    <source>
        <strain evidence="5 6">Map16</strain>
    </source>
</reference>
<dbReference type="OrthoDB" id="4924872at2759"/>
<keyword evidence="1" id="KW-0800">Toxin</keyword>
<dbReference type="SUPFAM" id="SSF56399">
    <property type="entry name" value="ADP-ribosylation"/>
    <property type="match status" value="1"/>
</dbReference>
<evidence type="ECO:0000256" key="4">
    <source>
        <dbReference type="ARBA" id="ARBA00023157"/>
    </source>
</evidence>
<dbReference type="Gene3D" id="3.90.210.10">
    <property type="entry name" value="Heat-Labile Enterotoxin, subunit A"/>
    <property type="match status" value="1"/>
</dbReference>
<protein>
    <submittedName>
        <fullName evidence="5">Putative enterotoxin</fullName>
    </submittedName>
</protein>
<evidence type="ECO:0000256" key="3">
    <source>
        <dbReference type="ARBA" id="ARBA00023026"/>
    </source>
</evidence>
<keyword evidence="3" id="KW-0843">Virulence</keyword>
<keyword evidence="6" id="KW-1185">Reference proteome</keyword>
<evidence type="ECO:0000256" key="1">
    <source>
        <dbReference type="ARBA" id="ARBA00022656"/>
    </source>
</evidence>
<dbReference type="Pfam" id="PF01375">
    <property type="entry name" value="Enterotoxin_a"/>
    <property type="match status" value="1"/>
</dbReference>
<evidence type="ECO:0000313" key="6">
    <source>
        <dbReference type="Proteomes" id="UP000226431"/>
    </source>
</evidence>
<dbReference type="AlphaFoldDB" id="A0A2C5ZC32"/>
<accession>A0A2C5ZC32</accession>
<gene>
    <name evidence="5" type="ORF">CDD80_462</name>
</gene>
<dbReference type="EMBL" id="NJES01000113">
    <property type="protein sequence ID" value="PHH77576.1"/>
    <property type="molecule type" value="Genomic_DNA"/>
</dbReference>
<keyword evidence="2" id="KW-0732">Signal</keyword>
<dbReference type="GO" id="GO:0090729">
    <property type="term" value="F:toxin activity"/>
    <property type="evidence" value="ECO:0007669"/>
    <property type="project" value="UniProtKB-KW"/>
</dbReference>
<dbReference type="STRING" id="2004952.A0A2C5ZC32"/>
<dbReference type="InterPro" id="IPR001144">
    <property type="entry name" value="Enterotoxin_A"/>
</dbReference>
<name>A0A2C5ZC32_9HYPO</name>
<evidence type="ECO:0000256" key="2">
    <source>
        <dbReference type="ARBA" id="ARBA00022729"/>
    </source>
</evidence>
<proteinExistence type="predicted"/>
<evidence type="ECO:0000313" key="5">
    <source>
        <dbReference type="EMBL" id="PHH77576.1"/>
    </source>
</evidence>
<sequence length="711" mass="79602">MRPGDWTSLALAVSWTLQYPSQIQARFSSKRPPPTDAPEVYQVPAVEPSVLYFMCALAPGPSWLRAAGGLSPRLPDPSPDEAWGYATVSGLGGAWAQLWRDWMDRTALEANWDFASTLYLYEVSTCPNIVSHYSQPELNRAYWALGGFLWSQVVRYAALNPGDDMQNPSWINNSDFNADWESFHTSGWQPELSGYSLGHPIWRDGDWMDRVPAVAMTRHEQALLFVRGIMQNTLLRSLFDWRGDFPLVRVSDSALSVPLSEIGGQSAIESFQLDTLRLPDDVARTLREKERLSGEACRVISLAISLSVWKHIDHQSHRRGWRQTGVRHGDEEYCQAAKETNQCVSDAEADDCRALSNAIGKLKAASLTNTRSYGTEGLPRTACSRLRRIRFILDIADEHGAGTYDEISARVGISSSFIIADEPHTPSRGDSIQSELSLKEGFQSETVAVNEIDRISISARRVNVFGADWWKIKGVRLVGQCSDSLTTIQLDKFASINQQVQSGSEWQTWTEVWAGPVWPEDWNVANYCTHLESVEIEVQLGSSLAAGTWDDIMVQVGHQELTMMKQPSAGAYKRTRVDLKQAFGAADGVISVTQPIKFSVFSVPDGRAIGDSWKLRGKPMERSLRLSVPSNATRAAGITFRSRCQRSGKVYKIDKYADIQVWRLRDEGHESHFSGKVSLRDWQEESKTAANYHEMPLGDWLKPIVVDRGRV</sequence>
<dbReference type="Proteomes" id="UP000226431">
    <property type="component" value="Unassembled WGS sequence"/>
</dbReference>
<organism evidence="5 6">
    <name type="scientific">Ophiocordyceps camponoti-rufipedis</name>
    <dbReference type="NCBI Taxonomy" id="2004952"/>
    <lineage>
        <taxon>Eukaryota</taxon>
        <taxon>Fungi</taxon>
        <taxon>Dikarya</taxon>
        <taxon>Ascomycota</taxon>
        <taxon>Pezizomycotina</taxon>
        <taxon>Sordariomycetes</taxon>
        <taxon>Hypocreomycetidae</taxon>
        <taxon>Hypocreales</taxon>
        <taxon>Ophiocordycipitaceae</taxon>
        <taxon>Ophiocordyceps</taxon>
    </lineage>
</organism>